<comment type="caution">
    <text evidence="2">The sequence shown here is derived from an EMBL/GenBank/DDBJ whole genome shotgun (WGS) entry which is preliminary data.</text>
</comment>
<feature type="compositionally biased region" description="Low complexity" evidence="1">
    <location>
        <begin position="194"/>
        <end position="207"/>
    </location>
</feature>
<evidence type="ECO:0000313" key="2">
    <source>
        <dbReference type="EMBL" id="KAK3056936.1"/>
    </source>
</evidence>
<protein>
    <submittedName>
        <fullName evidence="2">Uncharacterized protein</fullName>
    </submittedName>
</protein>
<dbReference type="AlphaFoldDB" id="A0AAJ0GG71"/>
<feature type="region of interest" description="Disordered" evidence="1">
    <location>
        <begin position="97"/>
        <end position="132"/>
    </location>
</feature>
<name>A0AAJ0GG71_9PEZI</name>
<proteinExistence type="predicted"/>
<evidence type="ECO:0000256" key="1">
    <source>
        <dbReference type="SAM" id="MobiDB-lite"/>
    </source>
</evidence>
<gene>
    <name evidence="2" type="ORF">LTR09_001974</name>
</gene>
<organism evidence="2 3">
    <name type="scientific">Extremus antarcticus</name>
    <dbReference type="NCBI Taxonomy" id="702011"/>
    <lineage>
        <taxon>Eukaryota</taxon>
        <taxon>Fungi</taxon>
        <taxon>Dikarya</taxon>
        <taxon>Ascomycota</taxon>
        <taxon>Pezizomycotina</taxon>
        <taxon>Dothideomycetes</taxon>
        <taxon>Dothideomycetidae</taxon>
        <taxon>Mycosphaerellales</taxon>
        <taxon>Extremaceae</taxon>
        <taxon>Extremus</taxon>
    </lineage>
</organism>
<reference evidence="2" key="1">
    <citation type="submission" date="2023-04" db="EMBL/GenBank/DDBJ databases">
        <title>Black Yeasts Isolated from many extreme environments.</title>
        <authorList>
            <person name="Coleine C."/>
            <person name="Stajich J.E."/>
            <person name="Selbmann L."/>
        </authorList>
    </citation>
    <scope>NUCLEOTIDE SEQUENCE</scope>
    <source>
        <strain evidence="2">CCFEE 5312</strain>
    </source>
</reference>
<feature type="compositionally biased region" description="Polar residues" evidence="1">
    <location>
        <begin position="97"/>
        <end position="114"/>
    </location>
</feature>
<sequence length="284" mass="30634">MPVADAEAFLRAPVQNAWSPLTYGQPLKFPDTQPNNPNQAPTVQSAIPVPTSEQIPVQHFRTTPRTKGSRAVQNVRIGHNPAFQRQPPLSAVLTSTTQQTASGFGSQWDNTYNTPGMMLQVPKPAPRSTEDVRNTTIAQVLEFQRQQQRSAGPESVDQQAMDDSGHGYSNQQVEGDSLRTPTSNRATSRQTLTPAAPAASAPQGPSGTITERDSAIIQGRQSSVGNHTGSDPRGRTHEPMSQPTSRRRTATTADDDDSDRSRSPSTQISGRTRSRAPRGPPGRG</sequence>
<dbReference type="EMBL" id="JAWDJX010000004">
    <property type="protein sequence ID" value="KAK3056936.1"/>
    <property type="molecule type" value="Genomic_DNA"/>
</dbReference>
<feature type="compositionally biased region" description="Polar residues" evidence="1">
    <location>
        <begin position="32"/>
        <end position="44"/>
    </location>
</feature>
<feature type="compositionally biased region" description="Polar residues" evidence="1">
    <location>
        <begin position="167"/>
        <end position="193"/>
    </location>
</feature>
<keyword evidence="3" id="KW-1185">Reference proteome</keyword>
<feature type="region of interest" description="Disordered" evidence="1">
    <location>
        <begin position="21"/>
        <end position="44"/>
    </location>
</feature>
<feature type="region of interest" description="Disordered" evidence="1">
    <location>
        <begin position="145"/>
        <end position="284"/>
    </location>
</feature>
<feature type="compositionally biased region" description="Polar residues" evidence="1">
    <location>
        <begin position="219"/>
        <end position="229"/>
    </location>
</feature>
<evidence type="ECO:0000313" key="3">
    <source>
        <dbReference type="Proteomes" id="UP001271007"/>
    </source>
</evidence>
<accession>A0AAJ0GG71</accession>
<dbReference type="Proteomes" id="UP001271007">
    <property type="component" value="Unassembled WGS sequence"/>
</dbReference>